<dbReference type="Pfam" id="PF12819">
    <property type="entry name" value="Malectin_like"/>
    <property type="match status" value="1"/>
</dbReference>
<dbReference type="PANTHER" id="PTHR45631:SF27">
    <property type="entry name" value="PROTEIN KINASE DOMAIN-CONTAINING PROTEIN"/>
    <property type="match status" value="1"/>
</dbReference>
<dbReference type="GO" id="GO:0016020">
    <property type="term" value="C:membrane"/>
    <property type="evidence" value="ECO:0007669"/>
    <property type="project" value="UniProtKB-SubCell"/>
</dbReference>
<keyword evidence="4" id="KW-1185">Reference proteome</keyword>
<evidence type="ECO:0000313" key="4">
    <source>
        <dbReference type="Proteomes" id="UP000823749"/>
    </source>
</evidence>
<dbReference type="InterPro" id="IPR032675">
    <property type="entry name" value="LRR_dom_sf"/>
</dbReference>
<accession>A0AAV6IIC7</accession>
<dbReference type="PANTHER" id="PTHR45631">
    <property type="entry name" value="OS07G0107800 PROTEIN-RELATED"/>
    <property type="match status" value="1"/>
</dbReference>
<dbReference type="InterPro" id="IPR024788">
    <property type="entry name" value="Malectin-like_Carb-bd_dom"/>
</dbReference>
<comment type="caution">
    <text evidence="3">The sequence shown here is derived from an EMBL/GenBank/DDBJ whole genome shotgun (WGS) entry which is preliminary data.</text>
</comment>
<comment type="subcellular location">
    <subcellularLocation>
        <location evidence="1">Membrane</location>
        <topology evidence="1">Single-pass membrane protein</topology>
    </subcellularLocation>
</comment>
<evidence type="ECO:0000313" key="3">
    <source>
        <dbReference type="EMBL" id="KAG5528138.1"/>
    </source>
</evidence>
<dbReference type="Gene3D" id="3.80.10.10">
    <property type="entry name" value="Ribonuclease Inhibitor"/>
    <property type="match status" value="1"/>
</dbReference>
<organism evidence="3 4">
    <name type="scientific">Rhododendron griersonianum</name>
    <dbReference type="NCBI Taxonomy" id="479676"/>
    <lineage>
        <taxon>Eukaryota</taxon>
        <taxon>Viridiplantae</taxon>
        <taxon>Streptophyta</taxon>
        <taxon>Embryophyta</taxon>
        <taxon>Tracheophyta</taxon>
        <taxon>Spermatophyta</taxon>
        <taxon>Magnoliopsida</taxon>
        <taxon>eudicotyledons</taxon>
        <taxon>Gunneridae</taxon>
        <taxon>Pentapetalae</taxon>
        <taxon>asterids</taxon>
        <taxon>Ericales</taxon>
        <taxon>Ericaceae</taxon>
        <taxon>Ericoideae</taxon>
        <taxon>Rhodoreae</taxon>
        <taxon>Rhododendron</taxon>
    </lineage>
</organism>
<proteinExistence type="predicted"/>
<name>A0AAV6IIC7_9ERIC</name>
<evidence type="ECO:0000259" key="2">
    <source>
        <dbReference type="Pfam" id="PF12819"/>
    </source>
</evidence>
<feature type="domain" description="Malectin-like" evidence="2">
    <location>
        <begin position="12"/>
        <end position="132"/>
    </location>
</feature>
<dbReference type="AlphaFoldDB" id="A0AAV6IIC7"/>
<sequence length="327" mass="36248">MVEFEFLQIGNNKWCYNLTTVKNQDYLIRGTFISEGTPSKFFFSFNVLIGTMLIGTVNSSFDTEVEGVFKATGDYINFCLEKDAKVEEGDPYISKLELRPLGNLDYLMQEEPSSVLKLIERVDVGSNELKIRVFDIFINDEKRQENIDILAGNSNYKAALLNFNADGFLNLTLVKASNGSQLGPVISAYEILQVHPSVQGTAQKDGNRNSNYKADLLNFTANGFLDLTSVKASNGSQFGPIISAYKMQICLSTVDVITEVRNELMGDNQNNEVLKTWSGDPCYPISWHGLYCEAVNNSLVITILNLSNNGFTGTIPPFPVSSMLTSV</sequence>
<gene>
    <name evidence="3" type="ORF">RHGRI_028917</name>
</gene>
<protein>
    <recommendedName>
        <fullName evidence="2">Malectin-like domain-containing protein</fullName>
    </recommendedName>
</protein>
<reference evidence="3" key="1">
    <citation type="submission" date="2020-08" db="EMBL/GenBank/DDBJ databases">
        <title>Plant Genome Project.</title>
        <authorList>
            <person name="Zhang R.-G."/>
        </authorList>
    </citation>
    <scope>NUCLEOTIDE SEQUENCE</scope>
    <source>
        <strain evidence="3">WSP0</strain>
        <tissue evidence="3">Leaf</tissue>
    </source>
</reference>
<dbReference type="Proteomes" id="UP000823749">
    <property type="component" value="Chromosome 10"/>
</dbReference>
<dbReference type="EMBL" id="JACTNZ010000010">
    <property type="protein sequence ID" value="KAG5528138.1"/>
    <property type="molecule type" value="Genomic_DNA"/>
</dbReference>
<evidence type="ECO:0000256" key="1">
    <source>
        <dbReference type="ARBA" id="ARBA00004167"/>
    </source>
</evidence>